<sequence length="54" mass="5126">MGAGTTAAVAGATAVSTSAQAAAPAAAAVRRGESEGIGFLRIGSAARTHGKRQS</sequence>
<name>A0ABP7ASR5_9MICO</name>
<evidence type="ECO:0000313" key="3">
    <source>
        <dbReference type="Proteomes" id="UP001501697"/>
    </source>
</evidence>
<dbReference type="EMBL" id="BAAAYU010000005">
    <property type="protein sequence ID" value="GAA3639611.1"/>
    <property type="molecule type" value="Genomic_DNA"/>
</dbReference>
<evidence type="ECO:0000313" key="2">
    <source>
        <dbReference type="EMBL" id="GAA3639611.1"/>
    </source>
</evidence>
<evidence type="ECO:0000256" key="1">
    <source>
        <dbReference type="SAM" id="SignalP"/>
    </source>
</evidence>
<feature type="chain" id="PRO_5045042208" evidence="1">
    <location>
        <begin position="22"/>
        <end position="54"/>
    </location>
</feature>
<keyword evidence="1" id="KW-0732">Signal</keyword>
<proteinExistence type="predicted"/>
<keyword evidence="3" id="KW-1185">Reference proteome</keyword>
<gene>
    <name evidence="2" type="ORF">GCM10022200_23850</name>
</gene>
<accession>A0ABP7ASR5</accession>
<dbReference type="Proteomes" id="UP001501697">
    <property type="component" value="Unassembled WGS sequence"/>
</dbReference>
<feature type="signal peptide" evidence="1">
    <location>
        <begin position="1"/>
        <end position="21"/>
    </location>
</feature>
<comment type="caution">
    <text evidence="2">The sequence shown here is derived from an EMBL/GenBank/DDBJ whole genome shotgun (WGS) entry which is preliminary data.</text>
</comment>
<reference evidence="3" key="1">
    <citation type="journal article" date="2019" name="Int. J. Syst. Evol. Microbiol.">
        <title>The Global Catalogue of Microorganisms (GCM) 10K type strain sequencing project: providing services to taxonomists for standard genome sequencing and annotation.</title>
        <authorList>
            <consortium name="The Broad Institute Genomics Platform"/>
            <consortium name="The Broad Institute Genome Sequencing Center for Infectious Disease"/>
            <person name="Wu L."/>
            <person name="Ma J."/>
        </authorList>
    </citation>
    <scope>NUCLEOTIDE SEQUENCE [LARGE SCALE GENOMIC DNA]</scope>
    <source>
        <strain evidence="3">JCM 16544</strain>
    </source>
</reference>
<organism evidence="2 3">
    <name type="scientific">Microbacterium awajiense</name>
    <dbReference type="NCBI Taxonomy" id="415214"/>
    <lineage>
        <taxon>Bacteria</taxon>
        <taxon>Bacillati</taxon>
        <taxon>Actinomycetota</taxon>
        <taxon>Actinomycetes</taxon>
        <taxon>Micrococcales</taxon>
        <taxon>Microbacteriaceae</taxon>
        <taxon>Microbacterium</taxon>
    </lineage>
</organism>
<protein>
    <submittedName>
        <fullName evidence="2">Uncharacterized protein</fullName>
    </submittedName>
</protein>